<dbReference type="PANTHER" id="PTHR34380">
    <property type="entry name" value="BNAA03G12380D PROTEIN"/>
    <property type="match status" value="1"/>
</dbReference>
<feature type="region of interest" description="Disordered" evidence="2">
    <location>
        <begin position="343"/>
        <end position="378"/>
    </location>
</feature>
<evidence type="ECO:0000313" key="3">
    <source>
        <dbReference type="EMBL" id="KAG6747794.1"/>
    </source>
</evidence>
<keyword evidence="1" id="KW-0175">Coiled coil</keyword>
<feature type="compositionally biased region" description="Low complexity" evidence="2">
    <location>
        <begin position="445"/>
        <end position="456"/>
    </location>
</feature>
<feature type="compositionally biased region" description="Gly residues" evidence="2">
    <location>
        <begin position="218"/>
        <end position="232"/>
    </location>
</feature>
<proteinExistence type="predicted"/>
<organism evidence="3 4">
    <name type="scientific">Populus tomentosa</name>
    <name type="common">Chinese white poplar</name>
    <dbReference type="NCBI Taxonomy" id="118781"/>
    <lineage>
        <taxon>Eukaryota</taxon>
        <taxon>Viridiplantae</taxon>
        <taxon>Streptophyta</taxon>
        <taxon>Embryophyta</taxon>
        <taxon>Tracheophyta</taxon>
        <taxon>Spermatophyta</taxon>
        <taxon>Magnoliopsida</taxon>
        <taxon>eudicotyledons</taxon>
        <taxon>Gunneridae</taxon>
        <taxon>Pentapetalae</taxon>
        <taxon>rosids</taxon>
        <taxon>fabids</taxon>
        <taxon>Malpighiales</taxon>
        <taxon>Salicaceae</taxon>
        <taxon>Saliceae</taxon>
        <taxon>Populus</taxon>
    </lineage>
</organism>
<feature type="region of interest" description="Disordered" evidence="2">
    <location>
        <begin position="444"/>
        <end position="467"/>
    </location>
</feature>
<dbReference type="OrthoDB" id="845760at2759"/>
<feature type="coiled-coil region" evidence="1">
    <location>
        <begin position="46"/>
        <end position="94"/>
    </location>
</feature>
<comment type="caution">
    <text evidence="3">The sequence shown here is derived from an EMBL/GenBank/DDBJ whole genome shotgun (WGS) entry which is preliminary data.</text>
</comment>
<sequence length="646" mass="71599">MASGSNSQGVEEGVSDKSIKEKVWSLKSAFMSQHFAEIEGLLLAMKEEMEIEKKSLKKEKESMEEKARSERSERLKAEIELKECKRECLQLKKEKGGFNELLSISGEDKRIIRELREEICELKCAKLKVETEVDAYKSKFQELEMRVFLLEKDLMSLIPEEPVNNVRVSRGVVEEKVVLNENVVTVKTEVVCCDSNDSIAVEANGDPRSHSPESRNGDVGGPGSVSGEGSGLGERAMMENGNGSDRVGNVKAETIDVDNHENMVLGASGGSGSNLPENGDGNIGASGAHQIMEWSSAAWGIKGGCTRQSQDIIEINDSDDDSSSSATLSGKKLTKQGYQHEADLGLEDVNNETKLLKRKRTSPSNSKDDSGGIKEPRAKKCQVLIQGPESAPVNYCAATTMFSGSDDRRNIFNQSRQAPTILRQYEEEIRVGQNSQIQQRELVLDGSDGEQSSSSSDSDDFDFPTDSMVIKPTQANRIHKKWKSEADMVATLEQDEELRLRAVCALFGQQAAVQKSSNFTSTFQNQGFDKVDATSISFSDELHIRSQEFLYKCRHRLGVTLAGARKRVEKNMMLVLALPCLTLFSRGTALFEFLTNGDPQGKLKKSTMELLADDPGGFRDCKRLTIKYSKQLFEMWQVKGDPLFFK</sequence>
<keyword evidence="4" id="KW-1185">Reference proteome</keyword>
<feature type="compositionally biased region" description="Basic and acidic residues" evidence="2">
    <location>
        <begin position="366"/>
        <end position="378"/>
    </location>
</feature>
<dbReference type="AlphaFoldDB" id="A0A8X7YBF0"/>
<gene>
    <name evidence="3" type="ORF">POTOM_047685</name>
</gene>
<dbReference type="PANTHER" id="PTHR34380:SF8">
    <property type="entry name" value="DNA DOUBLE-STRAND BREAK REPAIR RAD50 ATPASE"/>
    <property type="match status" value="1"/>
</dbReference>
<evidence type="ECO:0000256" key="1">
    <source>
        <dbReference type="SAM" id="Coils"/>
    </source>
</evidence>
<reference evidence="3" key="1">
    <citation type="journal article" date="2020" name="bioRxiv">
        <title>Hybrid origin of Populus tomentosa Carr. identified through genome sequencing and phylogenomic analysis.</title>
        <authorList>
            <person name="An X."/>
            <person name="Gao K."/>
            <person name="Chen Z."/>
            <person name="Li J."/>
            <person name="Yang X."/>
            <person name="Yang X."/>
            <person name="Zhou J."/>
            <person name="Guo T."/>
            <person name="Zhao T."/>
            <person name="Huang S."/>
            <person name="Miao D."/>
            <person name="Khan W.U."/>
            <person name="Rao P."/>
            <person name="Ye M."/>
            <person name="Lei B."/>
            <person name="Liao W."/>
            <person name="Wang J."/>
            <person name="Ji L."/>
            <person name="Li Y."/>
            <person name="Guo B."/>
            <person name="Mustafa N.S."/>
            <person name="Li S."/>
            <person name="Yun Q."/>
            <person name="Keller S.R."/>
            <person name="Mao J."/>
            <person name="Zhang R."/>
            <person name="Strauss S.H."/>
        </authorList>
    </citation>
    <scope>NUCLEOTIDE SEQUENCE</scope>
    <source>
        <strain evidence="3">GM15</strain>
        <tissue evidence="3">Leaf</tissue>
    </source>
</reference>
<evidence type="ECO:0000313" key="4">
    <source>
        <dbReference type="Proteomes" id="UP000886885"/>
    </source>
</evidence>
<feature type="region of interest" description="Disordered" evidence="2">
    <location>
        <begin position="201"/>
        <end position="248"/>
    </location>
</feature>
<feature type="region of interest" description="Disordered" evidence="2">
    <location>
        <begin position="315"/>
        <end position="334"/>
    </location>
</feature>
<protein>
    <submittedName>
        <fullName evidence="3">Uncharacterized protein</fullName>
    </submittedName>
</protein>
<feature type="compositionally biased region" description="Basic and acidic residues" evidence="2">
    <location>
        <begin position="205"/>
        <end position="216"/>
    </location>
</feature>
<accession>A0A8X7YBF0</accession>
<evidence type="ECO:0000256" key="2">
    <source>
        <dbReference type="SAM" id="MobiDB-lite"/>
    </source>
</evidence>
<dbReference type="Proteomes" id="UP000886885">
    <property type="component" value="Chromosome 14D"/>
</dbReference>
<name>A0A8X7YBF0_POPTO</name>
<dbReference type="EMBL" id="JAAWWB010000028">
    <property type="protein sequence ID" value="KAG6747794.1"/>
    <property type="molecule type" value="Genomic_DNA"/>
</dbReference>